<dbReference type="InterPro" id="IPR050216">
    <property type="entry name" value="LRR_domain-containing"/>
</dbReference>
<dbReference type="Gene3D" id="3.80.10.10">
    <property type="entry name" value="Ribonuclease Inhibitor"/>
    <property type="match status" value="2"/>
</dbReference>
<dbReference type="Pfam" id="PF00560">
    <property type="entry name" value="LRR_1"/>
    <property type="match status" value="2"/>
</dbReference>
<sequence>MAEYMSSQSSSSDSEFHNENTEVLSYEHLETIPDSAILRSGELVSLQLNNNDILQLPSSIGCFSRLVTLDISNNSMKKLCTELCQLRNLRTFVAKNNQLSSSALPKDFGLLQNLEVVNLSGNHFTDLAPQITELYRLKCLYLGSNRLVELSSAVKHLLRLEVLYLGGNQLTEIPAEVGHLHSLVGLNLSDNRLQSLPPTLISLRRLQSLNLHNNLLQTLPPQIVSLNLVELSLRKNPLVNRFVQDLVYNPPSLLELSGRVVKVEKIRYCRDDLPLNLVRYLDSAQRCVNPKCKGVYFTSRVEHVKFVDFCGKYRLPLLQYLCSPTCTTTEPSFCGSDSDTEDEDSARERMRRVLLG</sequence>
<name>A0AAN9BJR9_9CAEN</name>
<dbReference type="InterPro" id="IPR001611">
    <property type="entry name" value="Leu-rich_rpt"/>
</dbReference>
<gene>
    <name evidence="3" type="ORF">V1264_017689</name>
</gene>
<evidence type="ECO:0000313" key="4">
    <source>
        <dbReference type="Proteomes" id="UP001374579"/>
    </source>
</evidence>
<accession>A0AAN9BJR9</accession>
<evidence type="ECO:0008006" key="5">
    <source>
        <dbReference type="Google" id="ProtNLM"/>
    </source>
</evidence>
<evidence type="ECO:0000313" key="3">
    <source>
        <dbReference type="EMBL" id="KAK7106431.1"/>
    </source>
</evidence>
<dbReference type="EMBL" id="JBAMIC010000007">
    <property type="protein sequence ID" value="KAK7106431.1"/>
    <property type="molecule type" value="Genomic_DNA"/>
</dbReference>
<evidence type="ECO:0000256" key="1">
    <source>
        <dbReference type="ARBA" id="ARBA00022614"/>
    </source>
</evidence>
<dbReference type="Proteomes" id="UP001374579">
    <property type="component" value="Unassembled WGS sequence"/>
</dbReference>
<reference evidence="3 4" key="1">
    <citation type="submission" date="2024-02" db="EMBL/GenBank/DDBJ databases">
        <title>Chromosome-scale genome assembly of the rough periwinkle Littorina saxatilis.</title>
        <authorList>
            <person name="De Jode A."/>
            <person name="Faria R."/>
            <person name="Formenti G."/>
            <person name="Sims Y."/>
            <person name="Smith T.P."/>
            <person name="Tracey A."/>
            <person name="Wood J.M.D."/>
            <person name="Zagrodzka Z.B."/>
            <person name="Johannesson K."/>
            <person name="Butlin R.K."/>
            <person name="Leder E.H."/>
        </authorList>
    </citation>
    <scope>NUCLEOTIDE SEQUENCE [LARGE SCALE GENOMIC DNA]</scope>
    <source>
        <strain evidence="3">Snail1</strain>
        <tissue evidence="3">Muscle</tissue>
    </source>
</reference>
<evidence type="ECO:0000256" key="2">
    <source>
        <dbReference type="ARBA" id="ARBA00022737"/>
    </source>
</evidence>
<keyword evidence="2" id="KW-0677">Repeat</keyword>
<dbReference type="SMART" id="SM00369">
    <property type="entry name" value="LRR_TYP"/>
    <property type="match status" value="6"/>
</dbReference>
<dbReference type="GO" id="GO:0005737">
    <property type="term" value="C:cytoplasm"/>
    <property type="evidence" value="ECO:0007669"/>
    <property type="project" value="TreeGrafter"/>
</dbReference>
<dbReference type="InterPro" id="IPR003591">
    <property type="entry name" value="Leu-rich_rpt_typical-subtyp"/>
</dbReference>
<keyword evidence="4" id="KW-1185">Reference proteome</keyword>
<dbReference type="SUPFAM" id="SSF52058">
    <property type="entry name" value="L domain-like"/>
    <property type="match status" value="1"/>
</dbReference>
<dbReference type="AlphaFoldDB" id="A0AAN9BJR9"/>
<dbReference type="InterPro" id="IPR032675">
    <property type="entry name" value="LRR_dom_sf"/>
</dbReference>
<organism evidence="3 4">
    <name type="scientific">Littorina saxatilis</name>
    <dbReference type="NCBI Taxonomy" id="31220"/>
    <lineage>
        <taxon>Eukaryota</taxon>
        <taxon>Metazoa</taxon>
        <taxon>Spiralia</taxon>
        <taxon>Lophotrochozoa</taxon>
        <taxon>Mollusca</taxon>
        <taxon>Gastropoda</taxon>
        <taxon>Caenogastropoda</taxon>
        <taxon>Littorinimorpha</taxon>
        <taxon>Littorinoidea</taxon>
        <taxon>Littorinidae</taxon>
        <taxon>Littorina</taxon>
    </lineage>
</organism>
<keyword evidence="1" id="KW-0433">Leucine-rich repeat</keyword>
<comment type="caution">
    <text evidence="3">The sequence shown here is derived from an EMBL/GenBank/DDBJ whole genome shotgun (WGS) entry which is preliminary data.</text>
</comment>
<dbReference type="PANTHER" id="PTHR48051:SF54">
    <property type="entry name" value="LEUCINE-RICH REPEAT-CONTAINING PROTEIN"/>
    <property type="match status" value="1"/>
</dbReference>
<proteinExistence type="predicted"/>
<protein>
    <recommendedName>
        <fullName evidence="5">Leucine-rich repeat-containing protein 58</fullName>
    </recommendedName>
</protein>
<dbReference type="PROSITE" id="PS51450">
    <property type="entry name" value="LRR"/>
    <property type="match status" value="3"/>
</dbReference>
<dbReference type="PANTHER" id="PTHR48051">
    <property type="match status" value="1"/>
</dbReference>
<dbReference type="Pfam" id="PF13855">
    <property type="entry name" value="LRR_8"/>
    <property type="match status" value="1"/>
</dbReference>